<keyword evidence="1" id="KW-0812">Transmembrane</keyword>
<dbReference type="Proteomes" id="UP001597277">
    <property type="component" value="Unassembled WGS sequence"/>
</dbReference>
<organism evidence="2 3">
    <name type="scientific">Georgenia deserti</name>
    <dbReference type="NCBI Taxonomy" id="2093781"/>
    <lineage>
        <taxon>Bacteria</taxon>
        <taxon>Bacillati</taxon>
        <taxon>Actinomycetota</taxon>
        <taxon>Actinomycetes</taxon>
        <taxon>Micrococcales</taxon>
        <taxon>Bogoriellaceae</taxon>
        <taxon>Georgenia</taxon>
    </lineage>
</organism>
<keyword evidence="1" id="KW-0472">Membrane</keyword>
<gene>
    <name evidence="2" type="ORF">ACFSE6_16730</name>
</gene>
<evidence type="ECO:0000313" key="2">
    <source>
        <dbReference type="EMBL" id="MFD1719492.1"/>
    </source>
</evidence>
<evidence type="ECO:0000256" key="1">
    <source>
        <dbReference type="SAM" id="Phobius"/>
    </source>
</evidence>
<dbReference type="EMBL" id="JBHUEE010000010">
    <property type="protein sequence ID" value="MFD1719492.1"/>
    <property type="molecule type" value="Genomic_DNA"/>
</dbReference>
<dbReference type="Pfam" id="PF10067">
    <property type="entry name" value="DUF2306"/>
    <property type="match status" value="1"/>
</dbReference>
<keyword evidence="3" id="KW-1185">Reference proteome</keyword>
<comment type="caution">
    <text evidence="2">The sequence shown here is derived from an EMBL/GenBank/DDBJ whole genome shotgun (WGS) entry which is preliminary data.</text>
</comment>
<keyword evidence="1" id="KW-1133">Transmembrane helix</keyword>
<feature type="transmembrane region" description="Helical" evidence="1">
    <location>
        <begin position="64"/>
        <end position="83"/>
    </location>
</feature>
<reference evidence="3" key="1">
    <citation type="journal article" date="2019" name="Int. J. Syst. Evol. Microbiol.">
        <title>The Global Catalogue of Microorganisms (GCM) 10K type strain sequencing project: providing services to taxonomists for standard genome sequencing and annotation.</title>
        <authorList>
            <consortium name="The Broad Institute Genomics Platform"/>
            <consortium name="The Broad Institute Genome Sequencing Center for Infectious Disease"/>
            <person name="Wu L."/>
            <person name="Ma J."/>
        </authorList>
    </citation>
    <scope>NUCLEOTIDE SEQUENCE [LARGE SCALE GENOMIC DNA]</scope>
    <source>
        <strain evidence="3">JCM 17130</strain>
    </source>
</reference>
<proteinExistence type="predicted"/>
<dbReference type="RefSeq" id="WP_388009897.1">
    <property type="nucleotide sequence ID" value="NZ_JBHUEE010000010.1"/>
</dbReference>
<feature type="transmembrane region" description="Helical" evidence="1">
    <location>
        <begin position="135"/>
        <end position="152"/>
    </location>
</feature>
<name>A0ABW4L8E4_9MICO</name>
<sequence>MTTRPPSAPRRVTARRRPAFRDWLAPAGLLLLAVIPLGGGAVRVMEIAADQPPTPENARFLADPVTILVHIAAASLYAVLGALQHARPLRRGRRIRWHRRTGLLLVPMGFVVAGTGAWMVLAYEMPPLDRGLLDVSRMVVSVAMALFLTLAIRDLRRHDYRGHGAWMTRAYALALGAGTQAFTHLPFPILGLEVTQLGRLLAMDAGWLINAVVAEVVIRRRRR</sequence>
<protein>
    <submittedName>
        <fullName evidence="2">DUF2306 domain-containing protein</fullName>
    </submittedName>
</protein>
<accession>A0ABW4L8E4</accession>
<evidence type="ECO:0000313" key="3">
    <source>
        <dbReference type="Proteomes" id="UP001597277"/>
    </source>
</evidence>
<dbReference type="InterPro" id="IPR018750">
    <property type="entry name" value="DUF2306_membrane"/>
</dbReference>
<feature type="transmembrane region" description="Helical" evidence="1">
    <location>
        <begin position="103"/>
        <end position="123"/>
    </location>
</feature>